<name>M5S6N4_9BACT</name>
<evidence type="ECO:0000313" key="1">
    <source>
        <dbReference type="EMBL" id="EMI27288.1"/>
    </source>
</evidence>
<protein>
    <submittedName>
        <fullName evidence="1">Uncharacterized protein</fullName>
    </submittedName>
</protein>
<dbReference type="PATRIC" id="fig|1263868.3.peg.2318"/>
<dbReference type="AlphaFoldDB" id="M5S6N4"/>
<comment type="caution">
    <text evidence="1">The sequence shown here is derived from an EMBL/GenBank/DDBJ whole genome shotgun (WGS) entry which is preliminary data.</text>
</comment>
<accession>M5S6N4</accession>
<evidence type="ECO:0000313" key="2">
    <source>
        <dbReference type="Proteomes" id="UP000011996"/>
    </source>
</evidence>
<gene>
    <name evidence="1" type="ORF">RESH_02138</name>
</gene>
<proteinExistence type="predicted"/>
<dbReference type="STRING" id="1263868.RESH_02138"/>
<reference evidence="1 2" key="1">
    <citation type="journal article" date="2013" name="Mar. Genomics">
        <title>Expression of sulfatases in Rhodopirellula baltica and the diversity of sulfatases in the genus Rhodopirellula.</title>
        <authorList>
            <person name="Wegner C.E."/>
            <person name="Richter-Heitmann T."/>
            <person name="Klindworth A."/>
            <person name="Klockow C."/>
            <person name="Richter M."/>
            <person name="Achstetter T."/>
            <person name="Glockner F.O."/>
            <person name="Harder J."/>
        </authorList>
    </citation>
    <scope>NUCLEOTIDE SEQUENCE [LARGE SCALE GENOMIC DNA]</scope>
    <source>
        <strain evidence="1 2">SH398</strain>
    </source>
</reference>
<dbReference type="Proteomes" id="UP000011996">
    <property type="component" value="Unassembled WGS sequence"/>
</dbReference>
<dbReference type="EMBL" id="ANOF01000069">
    <property type="protein sequence ID" value="EMI27288.1"/>
    <property type="molecule type" value="Genomic_DNA"/>
</dbReference>
<sequence length="65" mass="7681">MTLLTKPVGATHDERWEVIFHRIEQADFIGPDCRLSLVSAQRRGWFYAIMCRPKVRPFLNCSRFI</sequence>
<organism evidence="1 2">
    <name type="scientific">Rhodopirellula europaea SH398</name>
    <dbReference type="NCBI Taxonomy" id="1263868"/>
    <lineage>
        <taxon>Bacteria</taxon>
        <taxon>Pseudomonadati</taxon>
        <taxon>Planctomycetota</taxon>
        <taxon>Planctomycetia</taxon>
        <taxon>Pirellulales</taxon>
        <taxon>Pirellulaceae</taxon>
        <taxon>Rhodopirellula</taxon>
    </lineage>
</organism>